<dbReference type="Proteomes" id="UP001144978">
    <property type="component" value="Unassembled WGS sequence"/>
</dbReference>
<gene>
    <name evidence="1" type="ORF">NUW54_g14290</name>
</gene>
<evidence type="ECO:0000313" key="2">
    <source>
        <dbReference type="Proteomes" id="UP001144978"/>
    </source>
</evidence>
<evidence type="ECO:0000313" key="1">
    <source>
        <dbReference type="EMBL" id="KAJ2963358.1"/>
    </source>
</evidence>
<sequence>MLPRVYSILGPSRHSSLLRLLPSVPALLRLLPTITTLVTTVASSTLLIVPFVPGHSAVVCQRDPEPDGSCRRDLLRVPASRGSFRYKHAPEDMAIPQEHARVPYTR</sequence>
<accession>A0ACC1MFF0</accession>
<keyword evidence="2" id="KW-1185">Reference proteome</keyword>
<organism evidence="1 2">
    <name type="scientific">Trametes sanguinea</name>
    <dbReference type="NCBI Taxonomy" id="158606"/>
    <lineage>
        <taxon>Eukaryota</taxon>
        <taxon>Fungi</taxon>
        <taxon>Dikarya</taxon>
        <taxon>Basidiomycota</taxon>
        <taxon>Agaricomycotina</taxon>
        <taxon>Agaricomycetes</taxon>
        <taxon>Polyporales</taxon>
        <taxon>Polyporaceae</taxon>
        <taxon>Trametes</taxon>
    </lineage>
</organism>
<protein>
    <submittedName>
        <fullName evidence="1">Uncharacterized protein</fullName>
    </submittedName>
</protein>
<name>A0ACC1MFF0_9APHY</name>
<comment type="caution">
    <text evidence="1">The sequence shown here is derived from an EMBL/GenBank/DDBJ whole genome shotgun (WGS) entry which is preliminary data.</text>
</comment>
<reference evidence="1" key="1">
    <citation type="submission" date="2022-08" db="EMBL/GenBank/DDBJ databases">
        <title>Genome Sequence of Pycnoporus sanguineus.</title>
        <authorList>
            <person name="Buettner E."/>
        </authorList>
    </citation>
    <scope>NUCLEOTIDE SEQUENCE</scope>
    <source>
        <strain evidence="1">CG-C14</strain>
    </source>
</reference>
<dbReference type="EMBL" id="JANSHE010007254">
    <property type="protein sequence ID" value="KAJ2963358.1"/>
    <property type="molecule type" value="Genomic_DNA"/>
</dbReference>
<proteinExistence type="predicted"/>